<keyword evidence="1" id="KW-1133">Transmembrane helix</keyword>
<dbReference type="Proteomes" id="UP000640786">
    <property type="component" value="Unassembled WGS sequence"/>
</dbReference>
<name>A0ABR8REA2_9BACI</name>
<dbReference type="Pfam" id="PF13273">
    <property type="entry name" value="DUF4064"/>
    <property type="match status" value="1"/>
</dbReference>
<feature type="transmembrane region" description="Helical" evidence="1">
    <location>
        <begin position="7"/>
        <end position="29"/>
    </location>
</feature>
<keyword evidence="4" id="KW-1185">Reference proteome</keyword>
<gene>
    <name evidence="3" type="ORF">H9650_18605</name>
</gene>
<organism evidence="3 4">
    <name type="scientific">Psychrobacillus faecigallinarum</name>
    <dbReference type="NCBI Taxonomy" id="2762235"/>
    <lineage>
        <taxon>Bacteria</taxon>
        <taxon>Bacillati</taxon>
        <taxon>Bacillota</taxon>
        <taxon>Bacilli</taxon>
        <taxon>Bacillales</taxon>
        <taxon>Bacillaceae</taxon>
        <taxon>Psychrobacillus</taxon>
    </lineage>
</organism>
<feature type="domain" description="DUF4064" evidence="2">
    <location>
        <begin position="2"/>
        <end position="120"/>
    </location>
</feature>
<reference evidence="3 4" key="1">
    <citation type="submission" date="2020-08" db="EMBL/GenBank/DDBJ databases">
        <title>A Genomic Blueprint of the Chicken Gut Microbiome.</title>
        <authorList>
            <person name="Gilroy R."/>
            <person name="Ravi A."/>
            <person name="Getino M."/>
            <person name="Pursley I."/>
            <person name="Horton D.L."/>
            <person name="Alikhan N.-F."/>
            <person name="Baker D."/>
            <person name="Gharbi K."/>
            <person name="Hall N."/>
            <person name="Watson M."/>
            <person name="Adriaenssens E.M."/>
            <person name="Foster-Nyarko E."/>
            <person name="Jarju S."/>
            <person name="Secka A."/>
            <person name="Antonio M."/>
            <person name="Oren A."/>
            <person name="Chaudhuri R."/>
            <person name="La Ragione R.M."/>
            <person name="Hildebrand F."/>
            <person name="Pallen M.J."/>
        </authorList>
    </citation>
    <scope>NUCLEOTIDE SEQUENCE [LARGE SCALE GENOMIC DNA]</scope>
    <source>
        <strain evidence="3 4">Sa2BUA9</strain>
    </source>
</reference>
<feature type="transmembrane region" description="Helical" evidence="1">
    <location>
        <begin position="110"/>
        <end position="134"/>
    </location>
</feature>
<sequence>MSRTGEVVLGVVGAVFNVIAIILVSLIVINGSSVMQEEGFTQVFEEDIYSDPALTAEEAAAATEFMEVFVDLFGVFGWAAVITFVISLVFNILGIVFVSKNKKPKLAGIMFIVGGVFAGIISLTSIVLYVAAIMCFVRKTPVKFEEEYSTEQTY</sequence>
<feature type="transmembrane region" description="Helical" evidence="1">
    <location>
        <begin position="75"/>
        <end position="98"/>
    </location>
</feature>
<proteinExistence type="predicted"/>
<evidence type="ECO:0000259" key="2">
    <source>
        <dbReference type="Pfam" id="PF13273"/>
    </source>
</evidence>
<dbReference type="EMBL" id="JACSQO010000013">
    <property type="protein sequence ID" value="MBD7946121.1"/>
    <property type="molecule type" value="Genomic_DNA"/>
</dbReference>
<keyword evidence="1" id="KW-0812">Transmembrane</keyword>
<evidence type="ECO:0000313" key="4">
    <source>
        <dbReference type="Proteomes" id="UP000640786"/>
    </source>
</evidence>
<accession>A0ABR8REA2</accession>
<keyword evidence="1" id="KW-0472">Membrane</keyword>
<evidence type="ECO:0000313" key="3">
    <source>
        <dbReference type="EMBL" id="MBD7946121.1"/>
    </source>
</evidence>
<protein>
    <submittedName>
        <fullName evidence="3">DUF4064 domain-containing protein</fullName>
    </submittedName>
</protein>
<comment type="caution">
    <text evidence="3">The sequence shown here is derived from an EMBL/GenBank/DDBJ whole genome shotgun (WGS) entry which is preliminary data.</text>
</comment>
<evidence type="ECO:0000256" key="1">
    <source>
        <dbReference type="SAM" id="Phobius"/>
    </source>
</evidence>
<dbReference type="InterPro" id="IPR025273">
    <property type="entry name" value="DUF4064"/>
</dbReference>